<reference evidence="1" key="2">
    <citation type="journal article" date="2007" name="Science">
        <title>Draft genome sequence of the sexually transmitted pathogen Trichomonas vaginalis.</title>
        <authorList>
            <person name="Carlton J.M."/>
            <person name="Hirt R.P."/>
            <person name="Silva J.C."/>
            <person name="Delcher A.L."/>
            <person name="Schatz M."/>
            <person name="Zhao Q."/>
            <person name="Wortman J.R."/>
            <person name="Bidwell S.L."/>
            <person name="Alsmark U.C.M."/>
            <person name="Besteiro S."/>
            <person name="Sicheritz-Ponten T."/>
            <person name="Noel C.J."/>
            <person name="Dacks J.B."/>
            <person name="Foster P.G."/>
            <person name="Simillion C."/>
            <person name="Van de Peer Y."/>
            <person name="Miranda-Saavedra D."/>
            <person name="Barton G.J."/>
            <person name="Westrop G.D."/>
            <person name="Mueller S."/>
            <person name="Dessi D."/>
            <person name="Fiori P.L."/>
            <person name="Ren Q."/>
            <person name="Paulsen I."/>
            <person name="Zhang H."/>
            <person name="Bastida-Corcuera F.D."/>
            <person name="Simoes-Barbosa A."/>
            <person name="Brown M.T."/>
            <person name="Hayes R.D."/>
            <person name="Mukherjee M."/>
            <person name="Okumura C.Y."/>
            <person name="Schneider R."/>
            <person name="Smith A.J."/>
            <person name="Vanacova S."/>
            <person name="Villalvazo M."/>
            <person name="Haas B.J."/>
            <person name="Pertea M."/>
            <person name="Feldblyum T.V."/>
            <person name="Utterback T.R."/>
            <person name="Shu C.L."/>
            <person name="Osoegawa K."/>
            <person name="de Jong P.J."/>
            <person name="Hrdy I."/>
            <person name="Horvathova L."/>
            <person name="Zubacova Z."/>
            <person name="Dolezal P."/>
            <person name="Malik S.B."/>
            <person name="Logsdon J.M. Jr."/>
            <person name="Henze K."/>
            <person name="Gupta A."/>
            <person name="Wang C.C."/>
            <person name="Dunne R.L."/>
            <person name="Upcroft J.A."/>
            <person name="Upcroft P."/>
            <person name="White O."/>
            <person name="Salzberg S.L."/>
            <person name="Tang P."/>
            <person name="Chiu C.-H."/>
            <person name="Lee Y.-S."/>
            <person name="Embley T.M."/>
            <person name="Coombs G.H."/>
            <person name="Mottram J.C."/>
            <person name="Tachezy J."/>
            <person name="Fraser-Liggett C.M."/>
            <person name="Johnson P.J."/>
        </authorList>
    </citation>
    <scope>NUCLEOTIDE SEQUENCE [LARGE SCALE GENOMIC DNA]</scope>
    <source>
        <strain evidence="1">G3</strain>
    </source>
</reference>
<dbReference type="VEuPathDB" id="TrichDB:TVAGG3_0332280"/>
<keyword evidence="2" id="KW-1185">Reference proteome</keyword>
<reference evidence="1" key="1">
    <citation type="submission" date="2006-10" db="EMBL/GenBank/DDBJ databases">
        <authorList>
            <person name="Amadeo P."/>
            <person name="Zhao Q."/>
            <person name="Wortman J."/>
            <person name="Fraser-Liggett C."/>
            <person name="Carlton J."/>
        </authorList>
    </citation>
    <scope>NUCLEOTIDE SEQUENCE</scope>
    <source>
        <strain evidence="1">G3</strain>
    </source>
</reference>
<dbReference type="AlphaFoldDB" id="A2GTD3"/>
<proteinExistence type="predicted"/>
<name>A2GTD3_TRIV3</name>
<dbReference type="InParanoid" id="A2GTD3"/>
<dbReference type="VEuPathDB" id="TrichDB:TVAG_377700"/>
<gene>
    <name evidence="1" type="ORF">TVAG_377700</name>
</gene>
<evidence type="ECO:0000313" key="2">
    <source>
        <dbReference type="Proteomes" id="UP000001542"/>
    </source>
</evidence>
<protein>
    <submittedName>
        <fullName evidence="1">Uncharacterized protein</fullName>
    </submittedName>
</protein>
<sequence length="237" mass="26972">MNSSSDYFFLSEFFHKHHDKIHSNRQLAKEIDVWEEFYEDVFKGEKKRCQNCEKETGLSQYYLEECLFLDDKDKIIKIEASSSKLLHNSCSFHKCYSKGNGGSISINNQECSVVQRRFCAIDSFSDSINNKYCLGLFSFVKVGEKCLNYISESTLLGCGRPGTLTVGLTHQEDGNISLSNTNFTLCKACLVATSYGISRTSPFKFEYSTYFNNITDNESIIICTWSDSALDHLNIIT</sequence>
<evidence type="ECO:0000313" key="1">
    <source>
        <dbReference type="EMBL" id="EAX79584.1"/>
    </source>
</evidence>
<dbReference type="EMBL" id="DS119865">
    <property type="protein sequence ID" value="EAX79584.1"/>
    <property type="molecule type" value="Genomic_DNA"/>
</dbReference>
<accession>A2GTD3</accession>
<organism evidence="1 2">
    <name type="scientific">Trichomonas vaginalis (strain ATCC PRA-98 / G3)</name>
    <dbReference type="NCBI Taxonomy" id="412133"/>
    <lineage>
        <taxon>Eukaryota</taxon>
        <taxon>Metamonada</taxon>
        <taxon>Parabasalia</taxon>
        <taxon>Trichomonadida</taxon>
        <taxon>Trichomonadidae</taxon>
        <taxon>Trichomonas</taxon>
    </lineage>
</organism>
<dbReference type="RefSeq" id="XP_001292514.1">
    <property type="nucleotide sequence ID" value="XM_001292513.1"/>
</dbReference>
<dbReference type="KEGG" id="tva:4737024"/>
<dbReference type="Proteomes" id="UP000001542">
    <property type="component" value="Unassembled WGS sequence"/>
</dbReference>